<keyword evidence="1" id="KW-0812">Transmembrane</keyword>
<evidence type="ECO:0000313" key="2">
    <source>
        <dbReference type="EMBL" id="VTP78860.1"/>
    </source>
</evidence>
<sequence>MHIKDLLLLALCLALLFFIVKGIDAFELRLPLWLLRVIYAAGIFLGASTILASMWLLHIST</sequence>
<dbReference type="EMBL" id="LR590464">
    <property type="protein sequence ID" value="VTP78860.1"/>
    <property type="molecule type" value="Genomic_DNA"/>
</dbReference>
<evidence type="ECO:0000256" key="1">
    <source>
        <dbReference type="SAM" id="Phobius"/>
    </source>
</evidence>
<proteinExistence type="predicted"/>
<keyword evidence="1" id="KW-1133">Transmembrane helix</keyword>
<gene>
    <name evidence="2" type="ORF">NCTC13032_06227</name>
</gene>
<dbReference type="Proteomes" id="UP000310719">
    <property type="component" value="Chromosome"/>
</dbReference>
<feature type="transmembrane region" description="Helical" evidence="1">
    <location>
        <begin position="38"/>
        <end position="57"/>
    </location>
</feature>
<dbReference type="AlphaFoldDB" id="A0A4U9INS6"/>
<accession>A0A4U9INS6</accession>
<name>A0A4U9INS6_9ENTR</name>
<reference evidence="2 3" key="1">
    <citation type="submission" date="2019-05" db="EMBL/GenBank/DDBJ databases">
        <authorList>
            <consortium name="Pathogen Informatics"/>
        </authorList>
    </citation>
    <scope>NUCLEOTIDE SEQUENCE [LARGE SCALE GENOMIC DNA]</scope>
    <source>
        <strain evidence="2 3">NCTC13032</strain>
    </source>
</reference>
<organism evidence="2 3">
    <name type="scientific">Leclercia adecarboxylata</name>
    <dbReference type="NCBI Taxonomy" id="83655"/>
    <lineage>
        <taxon>Bacteria</taxon>
        <taxon>Pseudomonadati</taxon>
        <taxon>Pseudomonadota</taxon>
        <taxon>Gammaproteobacteria</taxon>
        <taxon>Enterobacterales</taxon>
        <taxon>Enterobacteriaceae</taxon>
        <taxon>Leclercia</taxon>
    </lineage>
</organism>
<evidence type="ECO:0000313" key="3">
    <source>
        <dbReference type="Proteomes" id="UP000310719"/>
    </source>
</evidence>
<keyword evidence="1" id="KW-0472">Membrane</keyword>
<protein>
    <submittedName>
        <fullName evidence="2">Uncharacterized protein</fullName>
    </submittedName>
</protein>